<evidence type="ECO:0000313" key="1">
    <source>
        <dbReference type="EMBL" id="MBL7258156.1"/>
    </source>
</evidence>
<comment type="caution">
    <text evidence="1">The sequence shown here is derived from an EMBL/GenBank/DDBJ whole genome shotgun (WGS) entry which is preliminary data.</text>
</comment>
<dbReference type="EMBL" id="JAENHO010000008">
    <property type="protein sequence ID" value="MBL7258156.1"/>
    <property type="molecule type" value="Genomic_DNA"/>
</dbReference>
<name>A0ABS1VUM0_9ACTN</name>
<keyword evidence="2" id="KW-1185">Reference proteome</keyword>
<gene>
    <name evidence="1" type="ORF">JKJ07_28000</name>
</gene>
<accession>A0ABS1VUM0</accession>
<reference evidence="1 2" key="1">
    <citation type="submission" date="2021-01" db="EMBL/GenBank/DDBJ databases">
        <title>Actinoplanes sp. nov. LDG1-01 isolated from lichen.</title>
        <authorList>
            <person name="Saeng-In P."/>
            <person name="Phongsopitanun W."/>
            <person name="Kanchanasin P."/>
            <person name="Yuki M."/>
            <person name="Kudo T."/>
            <person name="Ohkuma M."/>
            <person name="Tanasupawat S."/>
        </authorList>
    </citation>
    <scope>NUCLEOTIDE SEQUENCE [LARGE SCALE GENOMIC DNA]</scope>
    <source>
        <strain evidence="1 2">LDG1-01</strain>
    </source>
</reference>
<dbReference type="RefSeq" id="WP_202994792.1">
    <property type="nucleotide sequence ID" value="NZ_JAENHO010000008.1"/>
</dbReference>
<organism evidence="1 2">
    <name type="scientific">Paractinoplanes lichenicola</name>
    <dbReference type="NCBI Taxonomy" id="2802976"/>
    <lineage>
        <taxon>Bacteria</taxon>
        <taxon>Bacillati</taxon>
        <taxon>Actinomycetota</taxon>
        <taxon>Actinomycetes</taxon>
        <taxon>Micromonosporales</taxon>
        <taxon>Micromonosporaceae</taxon>
        <taxon>Paractinoplanes</taxon>
    </lineage>
</organism>
<evidence type="ECO:0000313" key="2">
    <source>
        <dbReference type="Proteomes" id="UP000598996"/>
    </source>
</evidence>
<protein>
    <submittedName>
        <fullName evidence="1">Uncharacterized protein</fullName>
    </submittedName>
</protein>
<proteinExistence type="predicted"/>
<dbReference type="Proteomes" id="UP000598996">
    <property type="component" value="Unassembled WGS sequence"/>
</dbReference>
<sequence>MSFEPSQMSRREPGLHVMAEWTLDGEGPQRLVIEAPRVTRETLRRAARHLGDMSDEYAGGTLAVGAWQVMVMRYTEDQLQALPSGGDAYHRGLLDIRDDLAARGIEEADKLLAGAMRVPVETLEACLRVARQRLQ</sequence>